<name>A0A8S2UZP8_9BILA</name>
<dbReference type="Proteomes" id="UP000682733">
    <property type="component" value="Unassembled WGS sequence"/>
</dbReference>
<comment type="caution">
    <text evidence="2">The sequence shown here is derived from an EMBL/GenBank/DDBJ whole genome shotgun (WGS) entry which is preliminary data.</text>
</comment>
<accession>A0A8S2UZP8</accession>
<evidence type="ECO:0000313" key="2">
    <source>
        <dbReference type="EMBL" id="CAF4363542.1"/>
    </source>
</evidence>
<feature type="non-terminal residue" evidence="2">
    <location>
        <position position="153"/>
    </location>
</feature>
<dbReference type="AlphaFoldDB" id="A0A8S2UZP8"/>
<evidence type="ECO:0000313" key="3">
    <source>
        <dbReference type="Proteomes" id="UP000682733"/>
    </source>
</evidence>
<sequence>SACRYPSLTVDKKTLIRDQTKNTIKQVYDIDILDVYFQTLLTSLSTYYSQKDINYNDKLSEYIWILLRTIRYIIMTKMVNEKISTEHQLNETIGQLHELIRNRDKSINDAAKYKKFISKLHPSDYYYCLYNLMILYPEDVHKSNLMQMDTILL</sequence>
<proteinExistence type="predicted"/>
<protein>
    <submittedName>
        <fullName evidence="2">Uncharacterized protein</fullName>
    </submittedName>
</protein>
<dbReference type="Proteomes" id="UP000677228">
    <property type="component" value="Unassembled WGS sequence"/>
</dbReference>
<reference evidence="2" key="1">
    <citation type="submission" date="2021-02" db="EMBL/GenBank/DDBJ databases">
        <authorList>
            <person name="Nowell W R."/>
        </authorList>
    </citation>
    <scope>NUCLEOTIDE SEQUENCE</scope>
</reference>
<organism evidence="2 3">
    <name type="scientific">Didymodactylos carnosus</name>
    <dbReference type="NCBI Taxonomy" id="1234261"/>
    <lineage>
        <taxon>Eukaryota</taxon>
        <taxon>Metazoa</taxon>
        <taxon>Spiralia</taxon>
        <taxon>Gnathifera</taxon>
        <taxon>Rotifera</taxon>
        <taxon>Eurotatoria</taxon>
        <taxon>Bdelloidea</taxon>
        <taxon>Philodinida</taxon>
        <taxon>Philodinidae</taxon>
        <taxon>Didymodactylos</taxon>
    </lineage>
</organism>
<evidence type="ECO:0000313" key="1">
    <source>
        <dbReference type="EMBL" id="CAF1569553.1"/>
    </source>
</evidence>
<feature type="non-terminal residue" evidence="2">
    <location>
        <position position="1"/>
    </location>
</feature>
<dbReference type="EMBL" id="CAJOBA010066230">
    <property type="protein sequence ID" value="CAF4363542.1"/>
    <property type="molecule type" value="Genomic_DNA"/>
</dbReference>
<gene>
    <name evidence="1" type="ORF">OVA965_LOCUS40279</name>
    <name evidence="2" type="ORF">TMI583_LOCUS41688</name>
</gene>
<dbReference type="EMBL" id="CAJNOK010043473">
    <property type="protein sequence ID" value="CAF1569553.1"/>
    <property type="molecule type" value="Genomic_DNA"/>
</dbReference>